<reference evidence="3" key="1">
    <citation type="submission" date="2022-01" db="EMBL/GenBank/DDBJ databases">
        <title>Genome-Based Taxonomic Classification of the Phylum Actinobacteria.</title>
        <authorList>
            <person name="Gao Y."/>
        </authorList>
    </citation>
    <scope>NUCLEOTIDE SEQUENCE</scope>
    <source>
        <strain evidence="3">KLBMP 8922</strain>
    </source>
</reference>
<keyword evidence="4" id="KW-1185">Reference proteome</keyword>
<evidence type="ECO:0000256" key="1">
    <source>
        <dbReference type="ARBA" id="ARBA00006484"/>
    </source>
</evidence>
<comment type="caution">
    <text evidence="3">The sequence shown here is derived from an EMBL/GenBank/DDBJ whole genome shotgun (WGS) entry which is preliminary data.</text>
</comment>
<dbReference type="Pfam" id="PF13561">
    <property type="entry name" value="adh_short_C2"/>
    <property type="match status" value="1"/>
</dbReference>
<dbReference type="PRINTS" id="PR00081">
    <property type="entry name" value="GDHRDH"/>
</dbReference>
<dbReference type="Gene3D" id="3.40.50.720">
    <property type="entry name" value="NAD(P)-binding Rossmann-like Domain"/>
    <property type="match status" value="1"/>
</dbReference>
<evidence type="ECO:0000256" key="2">
    <source>
        <dbReference type="ARBA" id="ARBA00023002"/>
    </source>
</evidence>
<dbReference type="InterPro" id="IPR002347">
    <property type="entry name" value="SDR_fam"/>
</dbReference>
<proteinExistence type="inferred from homology"/>
<dbReference type="PANTHER" id="PTHR42760">
    <property type="entry name" value="SHORT-CHAIN DEHYDROGENASES/REDUCTASES FAMILY MEMBER"/>
    <property type="match status" value="1"/>
</dbReference>
<dbReference type="EMBL" id="JAKFHA010000020">
    <property type="protein sequence ID" value="MCF2530974.1"/>
    <property type="molecule type" value="Genomic_DNA"/>
</dbReference>
<organism evidence="3 4">
    <name type="scientific">Yinghuangia soli</name>
    <dbReference type="NCBI Taxonomy" id="2908204"/>
    <lineage>
        <taxon>Bacteria</taxon>
        <taxon>Bacillati</taxon>
        <taxon>Actinomycetota</taxon>
        <taxon>Actinomycetes</taxon>
        <taxon>Kitasatosporales</taxon>
        <taxon>Streptomycetaceae</taxon>
        <taxon>Yinghuangia</taxon>
    </lineage>
</organism>
<gene>
    <name evidence="3" type="ORF">LZ495_27695</name>
</gene>
<name>A0AA41Q3Q6_9ACTN</name>
<accession>A0AA41Q3Q6</accession>
<evidence type="ECO:0000313" key="3">
    <source>
        <dbReference type="EMBL" id="MCF2530974.1"/>
    </source>
</evidence>
<evidence type="ECO:0000313" key="4">
    <source>
        <dbReference type="Proteomes" id="UP001165378"/>
    </source>
</evidence>
<keyword evidence="2" id="KW-0560">Oxidoreductase</keyword>
<sequence>MTRTDDTEVPDYPGRLQLAGKGVVVLGAGQGIGRQTCHALAQAGARVLAVDLDADLAHEVAAEVDGIAWSGDASSRPAMTELWADAEARLGRVHSVVDIIGMSKYQPLLACTDEDWEWHQNIVLRHAVLALQLGGEHMARHGGGTFTFVASVSGLTGAPMHAAYGAAKAALVSLVRSAAVEFGPSGIRVNAVAPGVVWTPRVSAYLGDAGRAANAENAPVRDVALPADIAGPLLFLSSDLSRYVSGQVLTVDGGVSVKFPYPLPDMELAPR</sequence>
<dbReference type="RefSeq" id="WP_235055643.1">
    <property type="nucleotide sequence ID" value="NZ_JAKFHA010000020.1"/>
</dbReference>
<dbReference type="PROSITE" id="PS00061">
    <property type="entry name" value="ADH_SHORT"/>
    <property type="match status" value="1"/>
</dbReference>
<dbReference type="CDD" id="cd05233">
    <property type="entry name" value="SDR_c"/>
    <property type="match status" value="1"/>
</dbReference>
<dbReference type="GO" id="GO:0016616">
    <property type="term" value="F:oxidoreductase activity, acting on the CH-OH group of donors, NAD or NADP as acceptor"/>
    <property type="evidence" value="ECO:0007669"/>
    <property type="project" value="TreeGrafter"/>
</dbReference>
<dbReference type="AlphaFoldDB" id="A0AA41Q3Q6"/>
<dbReference type="SUPFAM" id="SSF51735">
    <property type="entry name" value="NAD(P)-binding Rossmann-fold domains"/>
    <property type="match status" value="1"/>
</dbReference>
<dbReference type="InterPro" id="IPR036291">
    <property type="entry name" value="NAD(P)-bd_dom_sf"/>
</dbReference>
<dbReference type="Proteomes" id="UP001165378">
    <property type="component" value="Unassembled WGS sequence"/>
</dbReference>
<comment type="similarity">
    <text evidence="1">Belongs to the short-chain dehydrogenases/reductases (SDR) family.</text>
</comment>
<dbReference type="FunFam" id="3.40.50.720:FF:000084">
    <property type="entry name" value="Short-chain dehydrogenase reductase"/>
    <property type="match status" value="1"/>
</dbReference>
<dbReference type="InterPro" id="IPR020904">
    <property type="entry name" value="Sc_DH/Rdtase_CS"/>
</dbReference>
<protein>
    <submittedName>
        <fullName evidence="3">SDR family oxidoreductase</fullName>
    </submittedName>
</protein>